<feature type="domain" description="Homing endonuclease LAGLIDADG" evidence="1">
    <location>
        <begin position="16"/>
        <end position="115"/>
    </location>
</feature>
<dbReference type="PANTHER" id="PTHR36181:SF2">
    <property type="entry name" value="INTRON-ENCODED ENDONUCLEASE AI3-RELATED"/>
    <property type="match status" value="1"/>
</dbReference>
<evidence type="ECO:0000313" key="2">
    <source>
        <dbReference type="EMBL" id="OGY52575.1"/>
    </source>
</evidence>
<dbReference type="InterPro" id="IPR051289">
    <property type="entry name" value="LAGLIDADG_Endonuclease"/>
</dbReference>
<comment type="caution">
    <text evidence="2">The sequence shown here is derived from an EMBL/GenBank/DDBJ whole genome shotgun (WGS) entry which is preliminary data.</text>
</comment>
<evidence type="ECO:0000259" key="1">
    <source>
        <dbReference type="Pfam" id="PF00961"/>
    </source>
</evidence>
<reference evidence="2 3" key="1">
    <citation type="journal article" date="2016" name="Nat. Commun.">
        <title>Thousands of microbial genomes shed light on interconnected biogeochemical processes in an aquifer system.</title>
        <authorList>
            <person name="Anantharaman K."/>
            <person name="Brown C.T."/>
            <person name="Hug L.A."/>
            <person name="Sharon I."/>
            <person name="Castelle C.J."/>
            <person name="Probst A.J."/>
            <person name="Thomas B.C."/>
            <person name="Singh A."/>
            <person name="Wilkins M.J."/>
            <person name="Karaoz U."/>
            <person name="Brodie E.L."/>
            <person name="Williams K.H."/>
            <person name="Hubbard S.S."/>
            <person name="Banfield J.F."/>
        </authorList>
    </citation>
    <scope>NUCLEOTIDE SEQUENCE [LARGE SCALE GENOMIC DNA]</scope>
</reference>
<sequence>MSDWLSKINPRIGNYLAGFADGEGSFNVSLRQRDDHNLGWQIVLCFNVSQKESYILSQYKKILGCGKLIKRNSDGLYMYSVTNNLSIQEKVIPFFEKFSFLSQTKKKNFQIFCQTAYLVFSKQYFTENGLNKILELREKLNEGGGRKRKYIMSDVINSLKENPQRLYAKPRIFRKENSRMI</sequence>
<dbReference type="SUPFAM" id="SSF55608">
    <property type="entry name" value="Homing endonucleases"/>
    <property type="match status" value="1"/>
</dbReference>
<dbReference type="AlphaFoldDB" id="A0A1G1YJQ8"/>
<dbReference type="InterPro" id="IPR027434">
    <property type="entry name" value="Homing_endonucl"/>
</dbReference>
<dbReference type="Gene3D" id="3.10.28.10">
    <property type="entry name" value="Homing endonucleases"/>
    <property type="match status" value="1"/>
</dbReference>
<dbReference type="GO" id="GO:0004519">
    <property type="term" value="F:endonuclease activity"/>
    <property type="evidence" value="ECO:0007669"/>
    <property type="project" value="InterPro"/>
</dbReference>
<gene>
    <name evidence="2" type="ORF">A3A02_00920</name>
</gene>
<protein>
    <recommendedName>
        <fullName evidence="1">Homing endonuclease LAGLIDADG domain-containing protein</fullName>
    </recommendedName>
</protein>
<proteinExistence type="predicted"/>
<accession>A0A1G1YJQ8</accession>
<name>A0A1G1YJQ8_9BACT</name>
<dbReference type="InterPro" id="IPR004860">
    <property type="entry name" value="LAGLIDADG_dom"/>
</dbReference>
<organism evidence="2 3">
    <name type="scientific">Candidatus Buchananbacteria bacterium RIFCSPLOWO2_01_FULL_39_33</name>
    <dbReference type="NCBI Taxonomy" id="1797543"/>
    <lineage>
        <taxon>Bacteria</taxon>
        <taxon>Candidatus Buchananiibacteriota</taxon>
    </lineage>
</organism>
<dbReference type="PANTHER" id="PTHR36181">
    <property type="entry name" value="INTRON-ENCODED ENDONUCLEASE AI3-RELATED"/>
    <property type="match status" value="1"/>
</dbReference>
<dbReference type="EMBL" id="MHIM01000015">
    <property type="protein sequence ID" value="OGY52575.1"/>
    <property type="molecule type" value="Genomic_DNA"/>
</dbReference>
<evidence type="ECO:0000313" key="3">
    <source>
        <dbReference type="Proteomes" id="UP000177376"/>
    </source>
</evidence>
<dbReference type="Proteomes" id="UP000177376">
    <property type="component" value="Unassembled WGS sequence"/>
</dbReference>
<dbReference type="Pfam" id="PF00961">
    <property type="entry name" value="LAGLIDADG_1"/>
    <property type="match status" value="1"/>
</dbReference>